<dbReference type="InterPro" id="IPR037401">
    <property type="entry name" value="SnoaL-like"/>
</dbReference>
<dbReference type="RefSeq" id="WP_159794394.1">
    <property type="nucleotide sequence ID" value="NZ_WTYM01000037.1"/>
</dbReference>
<feature type="region of interest" description="Disordered" evidence="1">
    <location>
        <begin position="164"/>
        <end position="187"/>
    </location>
</feature>
<evidence type="ECO:0000259" key="3">
    <source>
        <dbReference type="Pfam" id="PF13577"/>
    </source>
</evidence>
<evidence type="ECO:0000256" key="1">
    <source>
        <dbReference type="SAM" id="MobiDB-lite"/>
    </source>
</evidence>
<keyword evidence="5" id="KW-1185">Reference proteome</keyword>
<sequence length="371" mass="40312">MKLASKIVPIAALLFAAAPATAQDLTLEQRVERIEAESAIRRVLIEYGKFLDAKDYRAYAGLFAKDGVWQGGFGTFTGPTAIEKMLVDNMGAPEPGFVNKANYHMLTNPVITIAGDTAEVESKYLFWTASTDNRPTPLLAGRYVDKFVREGGQWKIARRTTWGQIPFRDPNEPPAAGGGPAAGPATGSLALSTEQRLRKAEDTLAIQRVVTNYAARLDARDFDGYAALFAKDGTWQTGNTVRHGPDEIKAMLTGLFGPTPAGFVNASDYHLVSNIAVDVDGDHATARSRHLMVTARRGRPPDPHPRRLVRGRIRARGRPMEDPPPHRPPADADRRGVAEGDGFTAALLIWLNGEAAIGWNADDGVIDNFES</sequence>
<evidence type="ECO:0000256" key="2">
    <source>
        <dbReference type="SAM" id="SignalP"/>
    </source>
</evidence>
<feature type="domain" description="SnoaL-like" evidence="3">
    <location>
        <begin position="199"/>
        <end position="298"/>
    </location>
</feature>
<reference evidence="4 5" key="1">
    <citation type="submission" date="2019-12" db="EMBL/GenBank/DDBJ databases">
        <title>Genomic-based taxomic classification of the family Erythrobacteraceae.</title>
        <authorList>
            <person name="Xu L."/>
        </authorList>
    </citation>
    <scope>NUCLEOTIDE SEQUENCE [LARGE SCALE GENOMIC DNA]</scope>
    <source>
        <strain evidence="4 5">MCCC 1K01500</strain>
    </source>
</reference>
<gene>
    <name evidence="4" type="ORF">GRI89_09155</name>
</gene>
<dbReference type="InterPro" id="IPR032710">
    <property type="entry name" value="NTF2-like_dom_sf"/>
</dbReference>
<feature type="compositionally biased region" description="Basic and acidic residues" evidence="1">
    <location>
        <begin position="318"/>
        <end position="337"/>
    </location>
</feature>
<dbReference type="Proteomes" id="UP000433652">
    <property type="component" value="Unassembled WGS sequence"/>
</dbReference>
<protein>
    <submittedName>
        <fullName evidence="4">DUF4440 domain-containing protein</fullName>
    </submittedName>
</protein>
<feature type="signal peptide" evidence="2">
    <location>
        <begin position="1"/>
        <end position="22"/>
    </location>
</feature>
<comment type="caution">
    <text evidence="4">The sequence shown here is derived from an EMBL/GenBank/DDBJ whole genome shotgun (WGS) entry which is preliminary data.</text>
</comment>
<keyword evidence="2" id="KW-0732">Signal</keyword>
<feature type="domain" description="SnoaL-like" evidence="3">
    <location>
        <begin position="32"/>
        <end position="160"/>
    </location>
</feature>
<evidence type="ECO:0000313" key="5">
    <source>
        <dbReference type="Proteomes" id="UP000433652"/>
    </source>
</evidence>
<dbReference type="Pfam" id="PF13577">
    <property type="entry name" value="SnoaL_4"/>
    <property type="match status" value="2"/>
</dbReference>
<feature type="region of interest" description="Disordered" evidence="1">
    <location>
        <begin position="312"/>
        <end position="337"/>
    </location>
</feature>
<dbReference type="SUPFAM" id="SSF54427">
    <property type="entry name" value="NTF2-like"/>
    <property type="match status" value="2"/>
</dbReference>
<name>A0A6I4SUP7_9SPHN</name>
<accession>A0A6I4SUP7</accession>
<dbReference type="CDD" id="cd00531">
    <property type="entry name" value="NTF2_like"/>
    <property type="match status" value="2"/>
</dbReference>
<feature type="chain" id="PRO_5026312521" evidence="2">
    <location>
        <begin position="23"/>
        <end position="371"/>
    </location>
</feature>
<organism evidence="4 5">
    <name type="scientific">Croceibacterium salegens</name>
    <dbReference type="NCBI Taxonomy" id="1737568"/>
    <lineage>
        <taxon>Bacteria</taxon>
        <taxon>Pseudomonadati</taxon>
        <taxon>Pseudomonadota</taxon>
        <taxon>Alphaproteobacteria</taxon>
        <taxon>Sphingomonadales</taxon>
        <taxon>Erythrobacteraceae</taxon>
        <taxon>Croceibacterium</taxon>
    </lineage>
</organism>
<proteinExistence type="predicted"/>
<dbReference type="EMBL" id="WTYM01000037">
    <property type="protein sequence ID" value="MXO59705.1"/>
    <property type="molecule type" value="Genomic_DNA"/>
</dbReference>
<evidence type="ECO:0000313" key="4">
    <source>
        <dbReference type="EMBL" id="MXO59705.1"/>
    </source>
</evidence>
<dbReference type="Gene3D" id="3.10.450.50">
    <property type="match status" value="2"/>
</dbReference>
<dbReference type="AlphaFoldDB" id="A0A6I4SUP7"/>
<dbReference type="OrthoDB" id="7585039at2"/>